<feature type="transmembrane region" description="Helical" evidence="8">
    <location>
        <begin position="522"/>
        <end position="539"/>
    </location>
</feature>
<evidence type="ECO:0000256" key="5">
    <source>
        <dbReference type="ARBA" id="ARBA00023136"/>
    </source>
</evidence>
<feature type="region of interest" description="Disordered" evidence="7">
    <location>
        <begin position="735"/>
        <end position="763"/>
    </location>
</feature>
<feature type="transmembrane region" description="Helical" evidence="8">
    <location>
        <begin position="1094"/>
        <end position="1118"/>
    </location>
</feature>
<dbReference type="Proteomes" id="UP000253741">
    <property type="component" value="Unassembled WGS sequence"/>
</dbReference>
<keyword evidence="4 8" id="KW-1133">Transmembrane helix</keyword>
<evidence type="ECO:0000256" key="3">
    <source>
        <dbReference type="ARBA" id="ARBA00022692"/>
    </source>
</evidence>
<feature type="transmembrane region" description="Helical" evidence="8">
    <location>
        <begin position="405"/>
        <end position="428"/>
    </location>
</feature>
<name>A0A370B3W7_9ACTN</name>
<feature type="transmembrane region" description="Helical" evidence="8">
    <location>
        <begin position="1138"/>
        <end position="1164"/>
    </location>
</feature>
<evidence type="ECO:0000256" key="8">
    <source>
        <dbReference type="SAM" id="Phobius"/>
    </source>
</evidence>
<comment type="similarity">
    <text evidence="6">Belongs to the ABC-4 integral membrane protein family.</text>
</comment>
<keyword evidence="11" id="KW-1185">Reference proteome</keyword>
<dbReference type="InterPro" id="IPR003838">
    <property type="entry name" value="ABC3_permease_C"/>
</dbReference>
<gene>
    <name evidence="10" type="ORF">DVH02_19580</name>
</gene>
<dbReference type="RefSeq" id="WP_114625121.1">
    <property type="nucleotide sequence ID" value="NZ_QQNA01000153.1"/>
</dbReference>
<proteinExistence type="inferred from homology"/>
<dbReference type="GO" id="GO:0005886">
    <property type="term" value="C:plasma membrane"/>
    <property type="evidence" value="ECO:0007669"/>
    <property type="project" value="UniProtKB-SubCell"/>
</dbReference>
<feature type="domain" description="ABC3 transporter permease C-terminal" evidence="9">
    <location>
        <begin position="364"/>
        <end position="495"/>
    </location>
</feature>
<feature type="compositionally biased region" description="Low complexity" evidence="7">
    <location>
        <begin position="112"/>
        <end position="148"/>
    </location>
</feature>
<dbReference type="Pfam" id="PF02687">
    <property type="entry name" value="FtsX"/>
    <property type="match status" value="2"/>
</dbReference>
<dbReference type="GO" id="GO:0022857">
    <property type="term" value="F:transmembrane transporter activity"/>
    <property type="evidence" value="ECO:0007669"/>
    <property type="project" value="TreeGrafter"/>
</dbReference>
<evidence type="ECO:0000256" key="4">
    <source>
        <dbReference type="ARBA" id="ARBA00022989"/>
    </source>
</evidence>
<dbReference type="OrthoDB" id="5101691at2"/>
<dbReference type="PANTHER" id="PTHR30572">
    <property type="entry name" value="MEMBRANE COMPONENT OF TRANSPORTER-RELATED"/>
    <property type="match status" value="1"/>
</dbReference>
<feature type="transmembrane region" description="Helical" evidence="8">
    <location>
        <begin position="624"/>
        <end position="642"/>
    </location>
</feature>
<evidence type="ECO:0000256" key="7">
    <source>
        <dbReference type="SAM" id="MobiDB-lite"/>
    </source>
</evidence>
<dbReference type="InterPro" id="IPR050250">
    <property type="entry name" value="Macrolide_Exporter_MacB"/>
</dbReference>
<accession>A0A370B3W7</accession>
<dbReference type="EMBL" id="QQNA01000153">
    <property type="protein sequence ID" value="RDG36537.1"/>
    <property type="molecule type" value="Genomic_DNA"/>
</dbReference>
<dbReference type="AlphaFoldDB" id="A0A370B3W7"/>
<feature type="transmembrane region" description="Helical" evidence="8">
    <location>
        <begin position="1191"/>
        <end position="1214"/>
    </location>
</feature>
<protein>
    <submittedName>
        <fullName evidence="10">ABC transporter permease</fullName>
    </submittedName>
</protein>
<organism evidence="10 11">
    <name type="scientific">Streptomyces corynorhini</name>
    <dbReference type="NCBI Taxonomy" id="2282652"/>
    <lineage>
        <taxon>Bacteria</taxon>
        <taxon>Bacillati</taxon>
        <taxon>Actinomycetota</taxon>
        <taxon>Actinomycetes</taxon>
        <taxon>Kitasatosporales</taxon>
        <taxon>Streptomycetaceae</taxon>
        <taxon>Streptomyces</taxon>
    </lineage>
</organism>
<comment type="subcellular location">
    <subcellularLocation>
        <location evidence="1">Cell membrane</location>
        <topology evidence="1">Multi-pass membrane protein</topology>
    </subcellularLocation>
</comment>
<feature type="transmembrane region" description="Helical" evidence="8">
    <location>
        <begin position="476"/>
        <end position="501"/>
    </location>
</feature>
<evidence type="ECO:0000256" key="1">
    <source>
        <dbReference type="ARBA" id="ARBA00004651"/>
    </source>
</evidence>
<feature type="region of interest" description="Disordered" evidence="7">
    <location>
        <begin position="170"/>
        <end position="209"/>
    </location>
</feature>
<evidence type="ECO:0000256" key="6">
    <source>
        <dbReference type="ARBA" id="ARBA00038076"/>
    </source>
</evidence>
<keyword evidence="5 8" id="KW-0472">Membrane</keyword>
<feature type="region of interest" description="Disordered" evidence="7">
    <location>
        <begin position="99"/>
        <end position="153"/>
    </location>
</feature>
<dbReference type="PANTHER" id="PTHR30572:SF4">
    <property type="entry name" value="ABC TRANSPORTER PERMEASE YTRF"/>
    <property type="match status" value="1"/>
</dbReference>
<reference evidence="10 11" key="1">
    <citation type="submission" date="2018-07" db="EMBL/GenBank/DDBJ databases">
        <title>Streptomyces species from bats.</title>
        <authorList>
            <person name="Dunlap C."/>
        </authorList>
    </citation>
    <scope>NUCLEOTIDE SEQUENCE [LARGE SCALE GENOMIC DNA]</scope>
    <source>
        <strain evidence="10 11">AC230</strain>
    </source>
</reference>
<evidence type="ECO:0000313" key="10">
    <source>
        <dbReference type="EMBL" id="RDG36537.1"/>
    </source>
</evidence>
<sequence>MTGFVFLRAAGHRLLLAAALLAVALTTCVIASLTAFSVSVGDTALRETLRGRDTASAVLVVSADVPAERRDAAEKAVARGARETFDGLPVTVRKLERSGPYALPGSLRAGRTGDASSQGASSQGAASEGGSSQGTSSQGTSSQGTSSKGTRKPDLTHFAALDRSRITLVAGELPGRVPGPVPGRAGDTDGASDADADGTSASASASAPVPVPVALPEEAARRLELAPGARITLTDRLTDDRLTIRVTGVYRATDPTDPYWRLDALGGRGVRELDFTTYGPLLADASVLVGGRVPGSTTGWLATADYRSVTTGRIDALRTAATRVPERLREDPALGGGATVSTALPSLLDRTERALLVSRSTLVIVALQLLLLAGYTLLLVARSLGAERAGETGLLRARGASGGRLAALAATEALLLALPAALCAPLLAGPLAGLLARRSALGGDGAGAGSGSAAGAGSGAGAYVGTGLGGIPAWPVWGVSAGVALCCAALVVLPAVAGTAGATAAPGGARGRLAALPTPVRAGADIGLLLVAVLAYWQLDRQTGTGTGAGAAGTGVLGRDREGRLGIDPLLALAPALALLAGTVLTLRLLPPLARLAERGAAKSRGLPGALAAHRLGRRSLRGAGPVLLLVLAVATGLLALGQSASWDRSQHDQADFATGASVRVVDGRPADPGQAGFYAALPGVRQAAPAHRADADLSGGVTATVLALDTAHAEERMLLRDDLADASAQGLMDGLTDAPAQGPTNAPVQGPKDADRTGIPLPDDTRRLLLDVRIGAEDGRAGASPSGLSPAFLVVVEDRYGLRYRLSAGQVPVDGRLHRLALDLDLTASGSRAAPAGPLRVTGLRLAGDAPDQKSERHRLSVERLLVTRAEEGVPASVPVPVPVRVPDETRWRGSVAVTRGAEESAPVDLAPAVSATAPLTVSYPTGRASQWDGGYFAVRLDLAGAAVPERIAAVATDGFLRATGAGRGDSVDLTLAGEQVRVTIVETVRELPTAGPAAAEAADAGAAGDADTPDAGALLVDLRAVNAVVADRADRTLMPNEWWLSTGPGAAAKVAAALRDRSDGAEPEQVFVRDETAAGLLGDPLGDGARSALIAVALAAAALAAVGFAVGAAASLRERTAELAVLRALGAPRRSLARLVVTEQGVLIGIGLTVGTGLGVLLTRALVPLTVLTSWAARPVPQLIVELPLYRAALLLAGVAAVPLLITAALAARRGARLTDALRHQGER</sequence>
<comment type="caution">
    <text evidence="10">The sequence shown here is derived from an EMBL/GenBank/DDBJ whole genome shotgun (WGS) entry which is preliminary data.</text>
</comment>
<keyword evidence="2" id="KW-1003">Cell membrane</keyword>
<evidence type="ECO:0000259" key="9">
    <source>
        <dbReference type="Pfam" id="PF02687"/>
    </source>
</evidence>
<evidence type="ECO:0000313" key="11">
    <source>
        <dbReference type="Proteomes" id="UP000253741"/>
    </source>
</evidence>
<feature type="compositionally biased region" description="Low complexity" evidence="7">
    <location>
        <begin position="174"/>
        <end position="189"/>
    </location>
</feature>
<keyword evidence="3 8" id="KW-0812">Transmembrane</keyword>
<feature type="compositionally biased region" description="Low complexity" evidence="7">
    <location>
        <begin position="197"/>
        <end position="209"/>
    </location>
</feature>
<feature type="transmembrane region" description="Helical" evidence="8">
    <location>
        <begin position="362"/>
        <end position="384"/>
    </location>
</feature>
<feature type="domain" description="ABC3 transporter permease C-terminal" evidence="9">
    <location>
        <begin position="1097"/>
        <end position="1214"/>
    </location>
</feature>
<evidence type="ECO:0000256" key="2">
    <source>
        <dbReference type="ARBA" id="ARBA00022475"/>
    </source>
</evidence>